<dbReference type="Pfam" id="PF00395">
    <property type="entry name" value="SLH"/>
    <property type="match status" value="3"/>
</dbReference>
<evidence type="ECO:0000313" key="5">
    <source>
        <dbReference type="EMBL" id="SHJ87563.1"/>
    </source>
</evidence>
<evidence type="ECO:0000256" key="3">
    <source>
        <dbReference type="SAM" id="SignalP"/>
    </source>
</evidence>
<evidence type="ECO:0000313" key="6">
    <source>
        <dbReference type="Proteomes" id="UP000184465"/>
    </source>
</evidence>
<feature type="domain" description="SLH" evidence="4">
    <location>
        <begin position="302"/>
        <end position="362"/>
    </location>
</feature>
<accession>A0A1M6MWA1</accession>
<dbReference type="PANTHER" id="PTHR43308:SF5">
    <property type="entry name" value="S-LAYER PROTEIN _ PEPTIDOGLYCAN ENDO-BETA-N-ACETYLGLUCOSAMINIDASE"/>
    <property type="match status" value="1"/>
</dbReference>
<evidence type="ECO:0000256" key="2">
    <source>
        <dbReference type="SAM" id="MobiDB-lite"/>
    </source>
</evidence>
<dbReference type="Pfam" id="PF09136">
    <property type="entry name" value="Glucodextran_B"/>
    <property type="match status" value="1"/>
</dbReference>
<name>A0A1M6MWA1_PARC5</name>
<evidence type="ECO:0000256" key="1">
    <source>
        <dbReference type="ARBA" id="ARBA00022737"/>
    </source>
</evidence>
<feature type="domain" description="SLH" evidence="4">
    <location>
        <begin position="238"/>
        <end position="301"/>
    </location>
</feature>
<dbReference type="AlphaFoldDB" id="A0A1M6MWA1"/>
<gene>
    <name evidence="5" type="ORF">SAMN02745912_01435</name>
</gene>
<keyword evidence="6" id="KW-1185">Reference proteome</keyword>
<organism evidence="5 6">
    <name type="scientific">Paramaledivibacter caminithermalis (strain DSM 15212 / CIP 107654 / DViRD3)</name>
    <name type="common">Clostridium caminithermale</name>
    <dbReference type="NCBI Taxonomy" id="1121301"/>
    <lineage>
        <taxon>Bacteria</taxon>
        <taxon>Bacillati</taxon>
        <taxon>Bacillota</taxon>
        <taxon>Clostridia</taxon>
        <taxon>Peptostreptococcales</taxon>
        <taxon>Caminicellaceae</taxon>
        <taxon>Paramaledivibacter</taxon>
    </lineage>
</organism>
<dbReference type="RefSeq" id="WP_073148395.1">
    <property type="nucleotide sequence ID" value="NZ_FRAG01000013.1"/>
</dbReference>
<keyword evidence="3" id="KW-0732">Signal</keyword>
<dbReference type="Proteomes" id="UP000184465">
    <property type="component" value="Unassembled WGS sequence"/>
</dbReference>
<feature type="signal peptide" evidence="3">
    <location>
        <begin position="1"/>
        <end position="20"/>
    </location>
</feature>
<evidence type="ECO:0000259" key="4">
    <source>
        <dbReference type="PROSITE" id="PS51272"/>
    </source>
</evidence>
<dbReference type="InterPro" id="IPR051465">
    <property type="entry name" value="Cell_Envelope_Struct_Comp"/>
</dbReference>
<dbReference type="Gene3D" id="2.60.40.10">
    <property type="entry name" value="Immunoglobulins"/>
    <property type="match status" value="1"/>
</dbReference>
<dbReference type="EMBL" id="FRAG01000013">
    <property type="protein sequence ID" value="SHJ87563.1"/>
    <property type="molecule type" value="Genomic_DNA"/>
</dbReference>
<dbReference type="PROSITE" id="PS51272">
    <property type="entry name" value="SLH"/>
    <property type="match status" value="3"/>
</dbReference>
<feature type="chain" id="PRO_5012884043" evidence="3">
    <location>
        <begin position="21"/>
        <end position="420"/>
    </location>
</feature>
<dbReference type="InterPro" id="IPR001119">
    <property type="entry name" value="SLH_dom"/>
</dbReference>
<feature type="region of interest" description="Disordered" evidence="2">
    <location>
        <begin position="199"/>
        <end position="223"/>
    </location>
</feature>
<sequence>MKKTILSIVLAASFIIPSFAEINIETIRDSLNPEKIVLKGKSDYYGRLASIKVYDKENNEKMYYLDTSKTNLNGNFEFSFNIPKGKTGIGQIVIGDETKNIEISVDEEDKEAPVIKVEGIKDNMTVKKKYIGFKIEVKDNKDKNIEAVVKVNGKGINKNDNGNYNAELSRGENKIEIIAEDKAGNKTKLTYEIKYKKDKDKDEDKDNDKDIDEDKKKNRNDNDEDKATVEAYMSGVEENIGFKDIVGYEWAEEAINKMCEKGIIKGRSKEIFDPESSITRAEFATLITRILNVEDNHDYTIAFNDVPHDKWYYESVRMICAAKLMKGKSKEFFNPEEKITRQEMAVVVANILHKQGYKALDIAEVEFKDKDKIAPWAIKAVVTSQQRGIIKGINGEFKPNEPLNRAQAAIIIYRLYEILN</sequence>
<dbReference type="OrthoDB" id="1953162at2"/>
<dbReference type="InterPro" id="IPR013783">
    <property type="entry name" value="Ig-like_fold"/>
</dbReference>
<dbReference type="STRING" id="1121301.SAMN02745912_01435"/>
<keyword evidence="1" id="KW-0677">Repeat</keyword>
<reference evidence="5 6" key="1">
    <citation type="submission" date="2016-11" db="EMBL/GenBank/DDBJ databases">
        <authorList>
            <person name="Jaros S."/>
            <person name="Januszkiewicz K."/>
            <person name="Wedrychowicz H."/>
        </authorList>
    </citation>
    <scope>NUCLEOTIDE SEQUENCE [LARGE SCALE GENOMIC DNA]</scope>
    <source>
        <strain evidence="5 6">DSM 15212</strain>
    </source>
</reference>
<proteinExistence type="predicted"/>
<dbReference type="PANTHER" id="PTHR43308">
    <property type="entry name" value="OUTER MEMBRANE PROTEIN ALPHA-RELATED"/>
    <property type="match status" value="1"/>
</dbReference>
<protein>
    <submittedName>
        <fullName evidence="5">S-layer homology domain-containing protein</fullName>
    </submittedName>
</protein>
<feature type="domain" description="SLH" evidence="4">
    <location>
        <begin position="364"/>
        <end position="420"/>
    </location>
</feature>